<protein>
    <submittedName>
        <fullName evidence="2">Uncharacterized protein</fullName>
    </submittedName>
</protein>
<dbReference type="RefSeq" id="XP_040622917.1">
    <property type="nucleotide sequence ID" value="XM_040762166.1"/>
</dbReference>
<evidence type="ECO:0000313" key="3">
    <source>
        <dbReference type="Proteomes" id="UP000031575"/>
    </source>
</evidence>
<evidence type="ECO:0000256" key="1">
    <source>
        <dbReference type="SAM" id="MobiDB-lite"/>
    </source>
</evidence>
<keyword evidence="3" id="KW-1185">Reference proteome</keyword>
<evidence type="ECO:0000313" key="2">
    <source>
        <dbReference type="EMBL" id="KIH94907.1"/>
    </source>
</evidence>
<feature type="region of interest" description="Disordered" evidence="1">
    <location>
        <begin position="1"/>
        <end position="26"/>
    </location>
</feature>
<dbReference type="EMBL" id="AWTV01000003">
    <property type="protein sequence ID" value="KIH94907.1"/>
    <property type="molecule type" value="Genomic_DNA"/>
</dbReference>
<dbReference type="Proteomes" id="UP000031575">
    <property type="component" value="Unassembled WGS sequence"/>
</dbReference>
<accession>A0A0C2JD85</accession>
<dbReference type="VEuPathDB" id="FungiDB:SPBR_03876"/>
<name>A0A0C2JD85_9PEZI</name>
<dbReference type="OrthoDB" id="4367324at2759"/>
<dbReference type="GeneID" id="63677087"/>
<proteinExistence type="predicted"/>
<comment type="caution">
    <text evidence="2">The sequence shown here is derived from an EMBL/GenBank/DDBJ whole genome shotgun (WGS) entry which is preliminary data.</text>
</comment>
<dbReference type="HOGENOM" id="CLU_2401094_0_0_1"/>
<reference evidence="2 3" key="1">
    <citation type="journal article" date="2014" name="BMC Genomics">
        <title>Comparative genomics of the major fungal agents of human and animal Sporotrichosis: Sporothrix schenckii and Sporothrix brasiliensis.</title>
        <authorList>
            <person name="Teixeira M.M."/>
            <person name="de Almeida L.G."/>
            <person name="Kubitschek-Barreira P."/>
            <person name="Alves F.L."/>
            <person name="Kioshima E.S."/>
            <person name="Abadio A.K."/>
            <person name="Fernandes L."/>
            <person name="Derengowski L.S."/>
            <person name="Ferreira K.S."/>
            <person name="Souza R.C."/>
            <person name="Ruiz J.C."/>
            <person name="de Andrade N.C."/>
            <person name="Paes H.C."/>
            <person name="Nicola A.M."/>
            <person name="Albuquerque P."/>
            <person name="Gerber A.L."/>
            <person name="Martins V.P."/>
            <person name="Peconick L.D."/>
            <person name="Neto A.V."/>
            <person name="Chaucanez C.B."/>
            <person name="Silva P.A."/>
            <person name="Cunha O.L."/>
            <person name="de Oliveira F.F."/>
            <person name="dos Santos T.C."/>
            <person name="Barros A.L."/>
            <person name="Soares M.A."/>
            <person name="de Oliveira L.M."/>
            <person name="Marini M.M."/>
            <person name="Villalobos-Duno H."/>
            <person name="Cunha M.M."/>
            <person name="de Hoog S."/>
            <person name="da Silveira J.F."/>
            <person name="Henrissat B."/>
            <person name="Nino-Vega G.A."/>
            <person name="Cisalpino P.S."/>
            <person name="Mora-Montes H.M."/>
            <person name="Almeida S.R."/>
            <person name="Stajich J.E."/>
            <person name="Lopes-Bezerra L.M."/>
            <person name="Vasconcelos A.T."/>
            <person name="Felipe M.S."/>
        </authorList>
    </citation>
    <scope>NUCLEOTIDE SEQUENCE [LARGE SCALE GENOMIC DNA]</scope>
    <source>
        <strain evidence="2 3">5110</strain>
    </source>
</reference>
<sequence>MDHPKPTLRGSLLPDKPYIPCESTTKGNTRSVNWPKTFELHPWRAFNIHTLNESYGHILDEPLPPEVADIVPSTARLQGLVVKDDNGPKHIIA</sequence>
<organism evidence="2 3">
    <name type="scientific">Sporothrix brasiliensis 5110</name>
    <dbReference type="NCBI Taxonomy" id="1398154"/>
    <lineage>
        <taxon>Eukaryota</taxon>
        <taxon>Fungi</taxon>
        <taxon>Dikarya</taxon>
        <taxon>Ascomycota</taxon>
        <taxon>Pezizomycotina</taxon>
        <taxon>Sordariomycetes</taxon>
        <taxon>Sordariomycetidae</taxon>
        <taxon>Ophiostomatales</taxon>
        <taxon>Ophiostomataceae</taxon>
        <taxon>Sporothrix</taxon>
    </lineage>
</organism>
<dbReference type="AlphaFoldDB" id="A0A0C2JD85"/>
<gene>
    <name evidence="2" type="ORF">SPBR_03876</name>
</gene>